<sequence>MIQIEENALTQLQRLQQQLAQECIGLRLIAKGDPCSGIKVDMGWTATQQPDDVLYRQSGLVFLADRRQWPLLKDCQISLAERQGQPGFNIQPQPADCHCSHGSCSPAQSTNCPSTASVN</sequence>
<feature type="compositionally biased region" description="Polar residues" evidence="1">
    <location>
        <begin position="102"/>
        <end position="119"/>
    </location>
</feature>
<feature type="region of interest" description="Disordered" evidence="1">
    <location>
        <begin position="94"/>
        <end position="119"/>
    </location>
</feature>
<proteinExistence type="predicted"/>
<evidence type="ECO:0000313" key="3">
    <source>
        <dbReference type="Proteomes" id="UP000585721"/>
    </source>
</evidence>
<accession>A0A841GFW7</accession>
<dbReference type="EMBL" id="JACHGR010000001">
    <property type="protein sequence ID" value="MBB6054235.1"/>
    <property type="molecule type" value="Genomic_DNA"/>
</dbReference>
<protein>
    <submittedName>
        <fullName evidence="2">Iron-sulfur cluster assembly accessory protein</fullName>
    </submittedName>
</protein>
<dbReference type="AlphaFoldDB" id="A0A841GFW7"/>
<evidence type="ECO:0000256" key="1">
    <source>
        <dbReference type="SAM" id="MobiDB-lite"/>
    </source>
</evidence>
<dbReference type="Gene3D" id="2.60.300.12">
    <property type="entry name" value="HesB-like domain"/>
    <property type="match status" value="1"/>
</dbReference>
<keyword evidence="3" id="KW-1185">Reference proteome</keyword>
<gene>
    <name evidence="2" type="ORF">HNR75_000100</name>
</gene>
<organism evidence="2 3">
    <name type="scientific">Tolumonas osonensis</name>
    <dbReference type="NCBI Taxonomy" id="675874"/>
    <lineage>
        <taxon>Bacteria</taxon>
        <taxon>Pseudomonadati</taxon>
        <taxon>Pseudomonadota</taxon>
        <taxon>Gammaproteobacteria</taxon>
        <taxon>Aeromonadales</taxon>
        <taxon>Aeromonadaceae</taxon>
        <taxon>Tolumonas</taxon>
    </lineage>
</organism>
<dbReference type="SUPFAM" id="SSF89360">
    <property type="entry name" value="HesB-like domain"/>
    <property type="match status" value="1"/>
</dbReference>
<evidence type="ECO:0000313" key="2">
    <source>
        <dbReference type="EMBL" id="MBB6054235.1"/>
    </source>
</evidence>
<dbReference type="Proteomes" id="UP000585721">
    <property type="component" value="Unassembled WGS sequence"/>
</dbReference>
<name>A0A841GFW7_9GAMM</name>
<dbReference type="RefSeq" id="WP_188025062.1">
    <property type="nucleotide sequence ID" value="NZ_JACHGR010000001.1"/>
</dbReference>
<dbReference type="InterPro" id="IPR035903">
    <property type="entry name" value="HesB-like_dom_sf"/>
</dbReference>
<comment type="caution">
    <text evidence="2">The sequence shown here is derived from an EMBL/GenBank/DDBJ whole genome shotgun (WGS) entry which is preliminary data.</text>
</comment>
<reference evidence="2 3" key="1">
    <citation type="submission" date="2020-08" db="EMBL/GenBank/DDBJ databases">
        <title>Genomic Encyclopedia of Type Strains, Phase IV (KMG-IV): sequencing the most valuable type-strain genomes for metagenomic binning, comparative biology and taxonomic classification.</title>
        <authorList>
            <person name="Goeker M."/>
        </authorList>
    </citation>
    <scope>NUCLEOTIDE SEQUENCE [LARGE SCALE GENOMIC DNA]</scope>
    <source>
        <strain evidence="2 3">DSM 22975</strain>
    </source>
</reference>